<proteinExistence type="predicted"/>
<gene>
    <name evidence="8" type="ordered locus">SNE_A10540</name>
</gene>
<dbReference type="InterPro" id="IPR050189">
    <property type="entry name" value="MFS_Efflux_Transporters"/>
</dbReference>
<sequence length="404" mass="44861">MKRLLPVLVVLFLGYLGFSLALPIFPPLFLDLNHSFLSPETSVSTRRILLGLLFSMYPLGQFIGAPIMGKLSDKWGRKPVLLISLLAIIPGYIGCALSVAYRLPFLMYVSRLWVGLLEGNITIAQAAISDISEDEKAKTKNFGWMVSLSSSAFFFGPLIGGKLADSKLISWFHFDTPFWCAALLVFVGFLIVLKRFKETHEADHTVEIHPFTIFTSFIDSLRIKRLRFIYLANMCFFFAIFFFLNFFSAYLVNVFGFNVSLLGEANAYLSIFVVIGPLFFAWMAKFWTTSKVALFGSVFLGISLIVFLLPNSPYALFGTLIPVGLFMAIGFAYPALMISNVVSKRIQGQVLGTNMAIQVFGEGATALIGGFLMALFTSFPIWIGAIVALIGGVLLINETRRPQQ</sequence>
<feature type="transmembrane region" description="Helical" evidence="6">
    <location>
        <begin position="143"/>
        <end position="164"/>
    </location>
</feature>
<dbReference type="InterPro" id="IPR011701">
    <property type="entry name" value="MFS"/>
</dbReference>
<feature type="transmembrane region" description="Helical" evidence="6">
    <location>
        <begin position="350"/>
        <end position="373"/>
    </location>
</feature>
<dbReference type="HOGENOM" id="CLU_001265_10_11_0"/>
<feature type="transmembrane region" description="Helical" evidence="6">
    <location>
        <begin position="292"/>
        <end position="309"/>
    </location>
</feature>
<dbReference type="KEGG" id="sng:SNE_A10540"/>
<feature type="transmembrane region" description="Helical" evidence="6">
    <location>
        <begin position="176"/>
        <end position="193"/>
    </location>
</feature>
<dbReference type="InterPro" id="IPR020846">
    <property type="entry name" value="MFS_dom"/>
</dbReference>
<keyword evidence="2" id="KW-1003">Cell membrane</keyword>
<dbReference type="PROSITE" id="PS50850">
    <property type="entry name" value="MFS"/>
    <property type="match status" value="1"/>
</dbReference>
<feature type="transmembrane region" description="Helical" evidence="6">
    <location>
        <begin position="80"/>
        <end position="100"/>
    </location>
</feature>
<feature type="domain" description="Major facilitator superfamily (MFS) profile" evidence="7">
    <location>
        <begin position="7"/>
        <end position="403"/>
    </location>
</feature>
<evidence type="ECO:0000256" key="4">
    <source>
        <dbReference type="ARBA" id="ARBA00022989"/>
    </source>
</evidence>
<dbReference type="EMBL" id="FR872582">
    <property type="protein sequence ID" value="CCB88931.1"/>
    <property type="molecule type" value="Genomic_DNA"/>
</dbReference>
<feature type="transmembrane region" description="Helical" evidence="6">
    <location>
        <begin position="267"/>
        <end position="285"/>
    </location>
</feature>
<dbReference type="InterPro" id="IPR005829">
    <property type="entry name" value="Sugar_transporter_CS"/>
</dbReference>
<evidence type="ECO:0000313" key="9">
    <source>
        <dbReference type="Proteomes" id="UP000000496"/>
    </source>
</evidence>
<evidence type="ECO:0000256" key="2">
    <source>
        <dbReference type="ARBA" id="ARBA00022475"/>
    </source>
</evidence>
<reference key="1">
    <citation type="journal article" date="2011" name="Mol. Biol. Evol.">
        <title>Unity in variety -- the pan-genome of the Chlamydiae.</title>
        <authorList>
            <person name="Collingro A."/>
            <person name="Tischler P."/>
            <person name="Weinmaier T."/>
            <person name="Penz T."/>
            <person name="Heinz E."/>
            <person name="Brunham R.C."/>
            <person name="Read T.D."/>
            <person name="Bavoil P.M."/>
            <person name="Sachse K."/>
            <person name="Kahane S."/>
            <person name="Friedman M.G."/>
            <person name="Rattei T."/>
            <person name="Myers G.S.A."/>
            <person name="Horn M."/>
        </authorList>
    </citation>
    <scope>NUCLEOTIDE SEQUENCE</scope>
    <source>
        <strain>Z</strain>
    </source>
</reference>
<dbReference type="RefSeq" id="WP_013943398.1">
    <property type="nucleotide sequence ID" value="NC_015713.1"/>
</dbReference>
<evidence type="ECO:0000313" key="8">
    <source>
        <dbReference type="EMBL" id="CCB88931.1"/>
    </source>
</evidence>
<protein>
    <submittedName>
        <fullName evidence="8">Tetracycline-efflux transporter</fullName>
    </submittedName>
</protein>
<evidence type="ECO:0000259" key="7">
    <source>
        <dbReference type="PROSITE" id="PS50850"/>
    </source>
</evidence>
<dbReference type="Pfam" id="PF07690">
    <property type="entry name" value="MFS_1"/>
    <property type="match status" value="1"/>
</dbReference>
<keyword evidence="5 6" id="KW-0472">Membrane</keyword>
<dbReference type="PANTHER" id="PTHR43124">
    <property type="entry name" value="PURINE EFFLUX PUMP PBUE"/>
    <property type="match status" value="1"/>
</dbReference>
<comment type="subcellular location">
    <subcellularLocation>
        <location evidence="1">Cell membrane</location>
        <topology evidence="1">Multi-pass membrane protein</topology>
    </subcellularLocation>
</comment>
<keyword evidence="3 6" id="KW-0812">Transmembrane</keyword>
<dbReference type="SUPFAM" id="SSF103473">
    <property type="entry name" value="MFS general substrate transporter"/>
    <property type="match status" value="1"/>
</dbReference>
<feature type="transmembrane region" description="Helical" evidence="6">
    <location>
        <begin position="228"/>
        <end position="247"/>
    </location>
</feature>
<organism evidence="8 9">
    <name type="scientific">Simkania negevensis (strain ATCC VR-1471 / DSM 27360 / Z)</name>
    <dbReference type="NCBI Taxonomy" id="331113"/>
    <lineage>
        <taxon>Bacteria</taxon>
        <taxon>Pseudomonadati</taxon>
        <taxon>Chlamydiota</taxon>
        <taxon>Chlamydiia</taxon>
        <taxon>Parachlamydiales</taxon>
        <taxon>Simkaniaceae</taxon>
        <taxon>Simkania</taxon>
    </lineage>
</organism>
<evidence type="ECO:0000256" key="3">
    <source>
        <dbReference type="ARBA" id="ARBA00022692"/>
    </source>
</evidence>
<dbReference type="eggNOG" id="COG2814">
    <property type="taxonomic scope" value="Bacteria"/>
</dbReference>
<evidence type="ECO:0000256" key="1">
    <source>
        <dbReference type="ARBA" id="ARBA00004651"/>
    </source>
</evidence>
<dbReference type="GO" id="GO:0005886">
    <property type="term" value="C:plasma membrane"/>
    <property type="evidence" value="ECO:0007669"/>
    <property type="project" value="UniProtKB-SubCell"/>
</dbReference>
<evidence type="ECO:0000256" key="6">
    <source>
        <dbReference type="SAM" id="Phobius"/>
    </source>
</evidence>
<dbReference type="PANTHER" id="PTHR43124:SF3">
    <property type="entry name" value="CHLORAMPHENICOL EFFLUX PUMP RV0191"/>
    <property type="match status" value="1"/>
</dbReference>
<name>F8L828_SIMNZ</name>
<accession>F8L828</accession>
<reference evidence="8 9" key="2">
    <citation type="journal article" date="2011" name="Mol. Biol. Evol.">
        <title>Unity in variety--the pan-genome of the Chlamydiae.</title>
        <authorList>
            <person name="Collingro A."/>
            <person name="Tischler P."/>
            <person name="Weinmaier T."/>
            <person name="Penz T."/>
            <person name="Heinz E."/>
            <person name="Brunham R.C."/>
            <person name="Read T.D."/>
            <person name="Bavoil P.M."/>
            <person name="Sachse K."/>
            <person name="Kahane S."/>
            <person name="Friedman M.G."/>
            <person name="Rattei T."/>
            <person name="Myers G.S."/>
            <person name="Horn M."/>
        </authorList>
    </citation>
    <scope>NUCLEOTIDE SEQUENCE [LARGE SCALE GENOMIC DNA]</scope>
    <source>
        <strain evidence="9">ATCC VR-1471 / Z</strain>
    </source>
</reference>
<dbReference type="OrthoDB" id="20079at2"/>
<dbReference type="InterPro" id="IPR036259">
    <property type="entry name" value="MFS_trans_sf"/>
</dbReference>
<dbReference type="GO" id="GO:0022857">
    <property type="term" value="F:transmembrane transporter activity"/>
    <property type="evidence" value="ECO:0007669"/>
    <property type="project" value="InterPro"/>
</dbReference>
<dbReference type="Proteomes" id="UP000000496">
    <property type="component" value="Chromosome gsn.131"/>
</dbReference>
<feature type="transmembrane region" description="Helical" evidence="6">
    <location>
        <begin position="315"/>
        <end position="338"/>
    </location>
</feature>
<keyword evidence="4 6" id="KW-1133">Transmembrane helix</keyword>
<feature type="transmembrane region" description="Helical" evidence="6">
    <location>
        <begin position="379"/>
        <end position="396"/>
    </location>
</feature>
<dbReference type="AlphaFoldDB" id="F8L828"/>
<dbReference type="Gene3D" id="1.20.1250.20">
    <property type="entry name" value="MFS general substrate transporter like domains"/>
    <property type="match status" value="1"/>
</dbReference>
<dbReference type="PROSITE" id="PS00216">
    <property type="entry name" value="SUGAR_TRANSPORT_1"/>
    <property type="match status" value="1"/>
</dbReference>
<keyword evidence="9" id="KW-1185">Reference proteome</keyword>
<evidence type="ECO:0000256" key="5">
    <source>
        <dbReference type="ARBA" id="ARBA00023136"/>
    </source>
</evidence>